<reference evidence="3" key="1">
    <citation type="submission" date="2021-02" db="EMBL/GenBank/DDBJ databases">
        <authorList>
            <person name="Nowell W R."/>
        </authorList>
    </citation>
    <scope>NUCLEOTIDE SEQUENCE</scope>
</reference>
<dbReference type="SUPFAM" id="SSF50370">
    <property type="entry name" value="Ricin B-like lectins"/>
    <property type="match status" value="1"/>
</dbReference>
<evidence type="ECO:0000259" key="2">
    <source>
        <dbReference type="Pfam" id="PF14200"/>
    </source>
</evidence>
<evidence type="ECO:0000313" key="4">
    <source>
        <dbReference type="EMBL" id="CAF1577559.1"/>
    </source>
</evidence>
<dbReference type="Proteomes" id="UP000663828">
    <property type="component" value="Unassembled WGS sequence"/>
</dbReference>
<evidence type="ECO:0000313" key="3">
    <source>
        <dbReference type="EMBL" id="CAF1263711.1"/>
    </source>
</evidence>
<dbReference type="InterPro" id="IPR000772">
    <property type="entry name" value="Ricin_B_lectin"/>
</dbReference>
<feature type="signal peptide" evidence="1">
    <location>
        <begin position="1"/>
        <end position="23"/>
    </location>
</feature>
<feature type="chain" id="PRO_5035604543" description="Ricin B lectin domain-containing protein" evidence="1">
    <location>
        <begin position="24"/>
        <end position="196"/>
    </location>
</feature>
<dbReference type="Gene3D" id="2.80.10.50">
    <property type="match status" value="1"/>
</dbReference>
<name>A0A815B399_ADIRI</name>
<dbReference type="Proteomes" id="UP000663852">
    <property type="component" value="Unassembled WGS sequence"/>
</dbReference>
<dbReference type="CDD" id="cd00161">
    <property type="entry name" value="beta-trefoil_Ricin-like"/>
    <property type="match status" value="1"/>
</dbReference>
<accession>A0A815B399</accession>
<dbReference type="EMBL" id="CAJNOR010005839">
    <property type="protein sequence ID" value="CAF1577559.1"/>
    <property type="molecule type" value="Genomic_DNA"/>
</dbReference>
<organism evidence="3 6">
    <name type="scientific">Adineta ricciae</name>
    <name type="common">Rotifer</name>
    <dbReference type="NCBI Taxonomy" id="249248"/>
    <lineage>
        <taxon>Eukaryota</taxon>
        <taxon>Metazoa</taxon>
        <taxon>Spiralia</taxon>
        <taxon>Gnathifera</taxon>
        <taxon>Rotifera</taxon>
        <taxon>Eurotatoria</taxon>
        <taxon>Bdelloidea</taxon>
        <taxon>Adinetida</taxon>
        <taxon>Adinetidae</taxon>
        <taxon>Adineta</taxon>
    </lineage>
</organism>
<dbReference type="InterPro" id="IPR035992">
    <property type="entry name" value="Ricin_B-like_lectins"/>
</dbReference>
<dbReference type="OrthoDB" id="10041637at2759"/>
<protein>
    <recommendedName>
        <fullName evidence="2">Ricin B lectin domain-containing protein</fullName>
    </recommendedName>
</protein>
<gene>
    <name evidence="3" type="ORF">EDS130_LOCUS28648</name>
    <name evidence="4" type="ORF">XAT740_LOCUS45133</name>
</gene>
<dbReference type="Pfam" id="PF14200">
    <property type="entry name" value="RicinB_lectin_2"/>
    <property type="match status" value="1"/>
</dbReference>
<keyword evidence="5" id="KW-1185">Reference proteome</keyword>
<dbReference type="EMBL" id="CAJNOJ010000188">
    <property type="protein sequence ID" value="CAF1263711.1"/>
    <property type="molecule type" value="Genomic_DNA"/>
</dbReference>
<dbReference type="AlphaFoldDB" id="A0A815B399"/>
<comment type="caution">
    <text evidence="3">The sequence shown here is derived from an EMBL/GenBank/DDBJ whole genome shotgun (WGS) entry which is preliminary data.</text>
</comment>
<evidence type="ECO:0000313" key="5">
    <source>
        <dbReference type="Proteomes" id="UP000663828"/>
    </source>
</evidence>
<feature type="domain" description="Ricin B lectin" evidence="2">
    <location>
        <begin position="57"/>
        <end position="126"/>
    </location>
</feature>
<evidence type="ECO:0000313" key="6">
    <source>
        <dbReference type="Proteomes" id="UP000663852"/>
    </source>
</evidence>
<evidence type="ECO:0000256" key="1">
    <source>
        <dbReference type="SAM" id="SignalP"/>
    </source>
</evidence>
<keyword evidence="1" id="KW-0732">Signal</keyword>
<proteinExistence type="predicted"/>
<sequence>MSSNWITQLLLILCLQMAVIAIARNDPTNYVEETIEAKDTHEKKPVLKKTRNNFDVSAYYRLTNAFKGSRLALDVDEQTNNYDLKLNPISDRESQHWHFVPLGNGVYSLRTRSFGDEYSLDIINDGKNTIPHLAKTGQYTGQFWHLVRRSDGTYNMWNDFTTQDKLLGVIPSSGVAKMLPKAASEAKQRWRFVKIE</sequence>